<accession>A0A5C7A3E0</accession>
<name>A0A5C7A3E0_9GAMM</name>
<dbReference type="Proteomes" id="UP000321903">
    <property type="component" value="Unassembled WGS sequence"/>
</dbReference>
<dbReference type="RefSeq" id="WP_147223935.1">
    <property type="nucleotide sequence ID" value="NZ_CAJGYY010000001.1"/>
</dbReference>
<evidence type="ECO:0000313" key="2">
    <source>
        <dbReference type="EMBL" id="TXD96350.1"/>
    </source>
</evidence>
<comment type="caution">
    <text evidence="2">The sequence shown here is derived from an EMBL/GenBank/DDBJ whole genome shotgun (WGS) entry which is preliminary data.</text>
</comment>
<reference evidence="2 3" key="1">
    <citation type="submission" date="2019-08" db="EMBL/GenBank/DDBJ databases">
        <title>Genome sequence of Psychrobacter frigidicola ACAM304 (type strain).</title>
        <authorList>
            <person name="Bowman J.P."/>
        </authorList>
    </citation>
    <scope>NUCLEOTIDE SEQUENCE [LARGE SCALE GENOMIC DNA]</scope>
    <source>
        <strain evidence="2 3">ACAM 304</strain>
    </source>
</reference>
<dbReference type="AlphaFoldDB" id="A0A5C7A3E0"/>
<keyword evidence="1" id="KW-0472">Membrane</keyword>
<keyword evidence="1" id="KW-0812">Transmembrane</keyword>
<protein>
    <submittedName>
        <fullName evidence="2">Uncharacterized protein</fullName>
    </submittedName>
</protein>
<proteinExistence type="predicted"/>
<feature type="transmembrane region" description="Helical" evidence="1">
    <location>
        <begin position="49"/>
        <end position="65"/>
    </location>
</feature>
<dbReference type="EMBL" id="VORZ01000003">
    <property type="protein sequence ID" value="TXD96350.1"/>
    <property type="molecule type" value="Genomic_DNA"/>
</dbReference>
<evidence type="ECO:0000256" key="1">
    <source>
        <dbReference type="SAM" id="Phobius"/>
    </source>
</evidence>
<dbReference type="OrthoDB" id="6660401at2"/>
<feature type="transmembrane region" description="Helical" evidence="1">
    <location>
        <begin position="24"/>
        <end position="43"/>
    </location>
</feature>
<evidence type="ECO:0000313" key="3">
    <source>
        <dbReference type="Proteomes" id="UP000321903"/>
    </source>
</evidence>
<sequence length="163" mass="18022">MLKLTDDGAKITLRGQPAAGDNGLFWFGLALLIGAVAVAMAMSLLPERLAIGALALLIIGSFFFNRQRQHHKKAMSGVISSGILWVRKGELVHDNQGKREHIQLLKSDKITLDGEKLQIVDIDNQRKYYISGFDSVQESQATKAILQGQSINKRHVNIKMNSN</sequence>
<organism evidence="2 3">
    <name type="scientific">Psychrobacter frigidicola</name>
    <dbReference type="NCBI Taxonomy" id="45611"/>
    <lineage>
        <taxon>Bacteria</taxon>
        <taxon>Pseudomonadati</taxon>
        <taxon>Pseudomonadota</taxon>
        <taxon>Gammaproteobacteria</taxon>
        <taxon>Moraxellales</taxon>
        <taxon>Moraxellaceae</taxon>
        <taxon>Psychrobacter</taxon>
    </lineage>
</organism>
<keyword evidence="1" id="KW-1133">Transmembrane helix</keyword>
<keyword evidence="3" id="KW-1185">Reference proteome</keyword>
<gene>
    <name evidence="2" type="ORF">ES754_09340</name>
</gene>